<proteinExistence type="predicted"/>
<protein>
    <submittedName>
        <fullName evidence="2">Uncharacterized protein</fullName>
    </submittedName>
</protein>
<comment type="caution">
    <text evidence="2">The sequence shown here is derived from an EMBL/GenBank/DDBJ whole genome shotgun (WGS) entry which is preliminary data.</text>
</comment>
<dbReference type="Proteomes" id="UP001176940">
    <property type="component" value="Unassembled WGS sequence"/>
</dbReference>
<keyword evidence="3" id="KW-1185">Reference proteome</keyword>
<evidence type="ECO:0000313" key="2">
    <source>
        <dbReference type="EMBL" id="CAJ0951111.1"/>
    </source>
</evidence>
<feature type="compositionally biased region" description="Polar residues" evidence="1">
    <location>
        <begin position="13"/>
        <end position="23"/>
    </location>
</feature>
<accession>A0ABN9LYD1</accession>
<dbReference type="EMBL" id="CAUEEQ010032814">
    <property type="protein sequence ID" value="CAJ0951111.1"/>
    <property type="molecule type" value="Genomic_DNA"/>
</dbReference>
<evidence type="ECO:0000256" key="1">
    <source>
        <dbReference type="SAM" id="MobiDB-lite"/>
    </source>
</evidence>
<evidence type="ECO:0000313" key="3">
    <source>
        <dbReference type="Proteomes" id="UP001176940"/>
    </source>
</evidence>
<reference evidence="2" key="1">
    <citation type="submission" date="2023-07" db="EMBL/GenBank/DDBJ databases">
        <authorList>
            <person name="Stuckert A."/>
        </authorList>
    </citation>
    <scope>NUCLEOTIDE SEQUENCE</scope>
</reference>
<name>A0ABN9LYD1_9NEOB</name>
<organism evidence="2 3">
    <name type="scientific">Ranitomeya imitator</name>
    <name type="common">mimic poison frog</name>
    <dbReference type="NCBI Taxonomy" id="111125"/>
    <lineage>
        <taxon>Eukaryota</taxon>
        <taxon>Metazoa</taxon>
        <taxon>Chordata</taxon>
        <taxon>Craniata</taxon>
        <taxon>Vertebrata</taxon>
        <taxon>Euteleostomi</taxon>
        <taxon>Amphibia</taxon>
        <taxon>Batrachia</taxon>
        <taxon>Anura</taxon>
        <taxon>Neobatrachia</taxon>
        <taxon>Hyloidea</taxon>
        <taxon>Dendrobatidae</taxon>
        <taxon>Dendrobatinae</taxon>
        <taxon>Ranitomeya</taxon>
    </lineage>
</organism>
<sequence>MEPSRRLLKTRSLVETSSGSRVASTEDGDAEGESPGSLRRGLRSTSYRRAVVSGVDFNNSFDRKKNNRMSQPILKAVVEDKERFSSLGRIRRKILRGQGTFDGEENAVLYQNYKEKALDIDSDEEADGREPKEDRIVVLYKPLRSTWSQLSVLNKSCVYATILATD</sequence>
<feature type="region of interest" description="Disordered" evidence="1">
    <location>
        <begin position="1"/>
        <end position="42"/>
    </location>
</feature>
<gene>
    <name evidence="2" type="ORF">RIMI_LOCUS13318697</name>
</gene>